<evidence type="ECO:0000313" key="3">
    <source>
        <dbReference type="Proteomes" id="UP000091967"/>
    </source>
</evidence>
<dbReference type="EMBL" id="LYXU01000003">
    <property type="protein sequence ID" value="OBS21946.1"/>
    <property type="molecule type" value="Genomic_DNA"/>
</dbReference>
<comment type="caution">
    <text evidence="2">The sequence shown here is derived from an EMBL/GenBank/DDBJ whole genome shotgun (WGS) entry which is preliminary data.</text>
</comment>
<reference evidence="2 3" key="1">
    <citation type="submission" date="2016-06" db="EMBL/GenBank/DDBJ databases">
        <title>Living apart together: crosstalk between the core and supernumerary genomes in a fungal plant pathogen.</title>
        <authorList>
            <person name="Vanheule A."/>
            <person name="Audenaert K."/>
            <person name="Warris S."/>
            <person name="Van De Geest H."/>
            <person name="Schijlen E."/>
            <person name="Hofte M."/>
            <person name="De Saeger S."/>
            <person name="Haesaert G."/>
            <person name="Waalwijk C."/>
            <person name="Van Der Lee T."/>
        </authorList>
    </citation>
    <scope>NUCLEOTIDE SEQUENCE [LARGE SCALE GENOMIC DNA]</scope>
    <source>
        <strain evidence="2 3">2516</strain>
    </source>
</reference>
<dbReference type="AlphaFoldDB" id="A0A1B8ANM9"/>
<evidence type="ECO:0000313" key="2">
    <source>
        <dbReference type="EMBL" id="OBS21946.1"/>
    </source>
</evidence>
<feature type="region of interest" description="Disordered" evidence="1">
    <location>
        <begin position="201"/>
        <end position="290"/>
    </location>
</feature>
<name>A0A1B8ANM9_FUSPO</name>
<keyword evidence="3" id="KW-1185">Reference proteome</keyword>
<sequence>MPCCIGIIQFQRCRHSLLLKLGCTNHCEELCPPEMQAGLVATNYLWLCEDCHERKTNIDLDDRCNKWADLMMDIPECDAQLRIHMEDAVRVRENYEEVACENSRVGCIEEIQWVVEWTYEYGLMLYDVLFKKAWEPLKAATRIDELRILKMREWDFLVVKDALRSPKALFEEQSNETYWFINDQFNEQYLLRRQLQQPPVRNRPPIPLFPWKSQEDERHASESTDTLSSEELGNDGNEIITDSQDEQPHVEHRPATPSSPIGRGDHSTSDDTAMRDSSRSDQPGDRTLDG</sequence>
<protein>
    <submittedName>
        <fullName evidence="2">Uncharacterized protein</fullName>
    </submittedName>
</protein>
<accession>A0A1B8ANM9</accession>
<dbReference type="OMA" id="EDCHERK"/>
<feature type="compositionally biased region" description="Basic and acidic residues" evidence="1">
    <location>
        <begin position="263"/>
        <end position="290"/>
    </location>
</feature>
<feature type="compositionally biased region" description="Basic and acidic residues" evidence="1">
    <location>
        <begin position="213"/>
        <end position="222"/>
    </location>
</feature>
<dbReference type="Proteomes" id="UP000091967">
    <property type="component" value="Unassembled WGS sequence"/>
</dbReference>
<gene>
    <name evidence="2" type="ORF">FPOA_08283</name>
</gene>
<proteinExistence type="predicted"/>
<organism evidence="2 3">
    <name type="scientific">Fusarium poae</name>
    <dbReference type="NCBI Taxonomy" id="36050"/>
    <lineage>
        <taxon>Eukaryota</taxon>
        <taxon>Fungi</taxon>
        <taxon>Dikarya</taxon>
        <taxon>Ascomycota</taxon>
        <taxon>Pezizomycotina</taxon>
        <taxon>Sordariomycetes</taxon>
        <taxon>Hypocreomycetidae</taxon>
        <taxon>Hypocreales</taxon>
        <taxon>Nectriaceae</taxon>
        <taxon>Fusarium</taxon>
    </lineage>
</organism>
<evidence type="ECO:0000256" key="1">
    <source>
        <dbReference type="SAM" id="MobiDB-lite"/>
    </source>
</evidence>